<feature type="transmembrane region" description="Helical" evidence="1">
    <location>
        <begin position="273"/>
        <end position="297"/>
    </location>
</feature>
<keyword evidence="1" id="KW-0812">Transmembrane</keyword>
<reference evidence="2" key="2">
    <citation type="submission" date="2014-07" db="EMBL/GenBank/DDBJ databases">
        <authorList>
            <person name="Hull J."/>
        </authorList>
    </citation>
    <scope>NUCLEOTIDE SEQUENCE</scope>
</reference>
<sequence>MDASASTNTQKELIKLVSYLDTSKYEGQNIVDELIMPCNLVGAWDLATYYRDTVASKNVVGCSGTMNITNTTLSIQMDADSCDSNFTMNGTLSSVVILEEWNHQTGSECICIKIDSSEGPYEQLKNKILCMSIFRTTSRIEIVFEDGFRPSSAGGVPDLTKLGVCPIKQEDATTYDALAAKYDITDDNCKNNTNALLINTADICLGKYNKDSSKWECIHDTKYRMENTVQNPYSNLRNEIYEDIDNVNDSIYGFIYSPLEGNGAKSFWEEYKLIILIVLVVVICLSSLLGLILLYLYQYRIRYKQEQKKLE</sequence>
<organism evidence="2">
    <name type="scientific">Lygus hesperus</name>
    <name type="common">Western plant bug</name>
    <dbReference type="NCBI Taxonomy" id="30085"/>
    <lineage>
        <taxon>Eukaryota</taxon>
        <taxon>Metazoa</taxon>
        <taxon>Ecdysozoa</taxon>
        <taxon>Arthropoda</taxon>
        <taxon>Hexapoda</taxon>
        <taxon>Insecta</taxon>
        <taxon>Pterygota</taxon>
        <taxon>Neoptera</taxon>
        <taxon>Paraneoptera</taxon>
        <taxon>Hemiptera</taxon>
        <taxon>Heteroptera</taxon>
        <taxon>Panheteroptera</taxon>
        <taxon>Cimicomorpha</taxon>
        <taxon>Miridae</taxon>
        <taxon>Mirini</taxon>
        <taxon>Lygus</taxon>
    </lineage>
</organism>
<feature type="non-terminal residue" evidence="2">
    <location>
        <position position="311"/>
    </location>
</feature>
<reference evidence="2" key="1">
    <citation type="journal article" date="2014" name="PLoS ONE">
        <title>Transcriptome-Based Identification of ABC Transporters in the Western Tarnished Plant Bug Lygus hesperus.</title>
        <authorList>
            <person name="Hull J.J."/>
            <person name="Chaney K."/>
            <person name="Geib S.M."/>
            <person name="Fabrick J.A."/>
            <person name="Brent C.S."/>
            <person name="Walsh D."/>
            <person name="Lavine L.C."/>
        </authorList>
    </citation>
    <scope>NUCLEOTIDE SEQUENCE</scope>
</reference>
<keyword evidence="1" id="KW-0472">Membrane</keyword>
<dbReference type="GO" id="GO:0016740">
    <property type="term" value="F:transferase activity"/>
    <property type="evidence" value="ECO:0007669"/>
    <property type="project" value="UniProtKB-KW"/>
</dbReference>
<keyword evidence="1" id="KW-1133">Transmembrane helix</keyword>
<evidence type="ECO:0000313" key="2">
    <source>
        <dbReference type="EMBL" id="JAG24608.1"/>
    </source>
</evidence>
<proteinExistence type="predicted"/>
<evidence type="ECO:0000256" key="1">
    <source>
        <dbReference type="SAM" id="Phobius"/>
    </source>
</evidence>
<dbReference type="AlphaFoldDB" id="A0A0A9Y0J4"/>
<gene>
    <name evidence="2" type="primary">argF_1</name>
    <name evidence="2" type="ORF">CM83_37019</name>
</gene>
<dbReference type="EMBL" id="GBHO01018996">
    <property type="protein sequence ID" value="JAG24608.1"/>
    <property type="molecule type" value="Transcribed_RNA"/>
</dbReference>
<accession>A0A0A9Y0J4</accession>
<protein>
    <submittedName>
        <fullName evidence="2">Ornithine carbamoyltransferase</fullName>
    </submittedName>
</protein>
<keyword evidence="2" id="KW-0808">Transferase</keyword>
<name>A0A0A9Y0J4_LYGHE</name>